<protein>
    <submittedName>
        <fullName evidence="3">FAD-dependent oxidoreductase</fullName>
    </submittedName>
</protein>
<name>A0ABV1UVZ2_9ACTN</name>
<dbReference type="PANTHER" id="PTHR43476:SF5">
    <property type="entry name" value="FAD-DEPENDENT MONOOXYGENASE"/>
    <property type="match status" value="1"/>
</dbReference>
<dbReference type="SUPFAM" id="SSF51735">
    <property type="entry name" value="NAD(P)-binding Rossmann-fold domains"/>
    <property type="match status" value="1"/>
</dbReference>
<dbReference type="PANTHER" id="PTHR43476">
    <property type="entry name" value="3-(3-HYDROXY-PHENYL)PROPIONATE/3-HYDROXYCINNAMIC ACID HYDROXYLASE"/>
    <property type="match status" value="1"/>
</dbReference>
<dbReference type="RefSeq" id="WP_351976612.1">
    <property type="nucleotide sequence ID" value="NZ_JBEPBX010000013.1"/>
</dbReference>
<sequence length="415" mass="45352">MHTEYTRCVVVGGGPAGMMAGLLLARQGVEVVVLEKHGDFLRDFRGDTVHPSTLRLIEELGWIDEFLALPHSKVTTISVESPAGRTDFADFSKIGGKHPYIAFMPQWDVLDFLAGKGGQYPGFRLIQNAEATELVRDGDEVLGVRATTPNGPMELRADLVIAADGRHSAMRRSAGLQPSVSQAPMDVLWFRISRLPDERLTFLHTGAGFVLITIDRGTYWQIAYVIPQGAYETVRDEGIERLRADVSAVNAGLGARMSEEIGSWDDVKLLTVRVDRLRTWHRPGLLCIGDAAHAMSPAGGVGINLAVQDAVAAARILGPVLRAGLAPDRRDLDKVQRRRELPVRAVQLAQVHMLADLYPKNRQTTVERPLAARVVRRLPFLNKWTAWFIGVGLRPEHIGAAAAGAGVGTGRRTGH</sequence>
<dbReference type="Proteomes" id="UP001445472">
    <property type="component" value="Unassembled WGS sequence"/>
</dbReference>
<dbReference type="InterPro" id="IPR050631">
    <property type="entry name" value="PheA/TfdB_FAD_monoxygenase"/>
</dbReference>
<keyword evidence="1" id="KW-0560">Oxidoreductase</keyword>
<dbReference type="Pfam" id="PF01494">
    <property type="entry name" value="FAD_binding_3"/>
    <property type="match status" value="1"/>
</dbReference>
<evidence type="ECO:0000313" key="3">
    <source>
        <dbReference type="EMBL" id="MER6614911.1"/>
    </source>
</evidence>
<dbReference type="InterPro" id="IPR002938">
    <property type="entry name" value="FAD-bd"/>
</dbReference>
<keyword evidence="4" id="KW-1185">Reference proteome</keyword>
<feature type="domain" description="FAD-binding" evidence="2">
    <location>
        <begin position="6"/>
        <end position="339"/>
    </location>
</feature>
<evidence type="ECO:0000259" key="2">
    <source>
        <dbReference type="Pfam" id="PF01494"/>
    </source>
</evidence>
<dbReference type="EMBL" id="JBEPBX010000013">
    <property type="protein sequence ID" value="MER6614911.1"/>
    <property type="molecule type" value="Genomic_DNA"/>
</dbReference>
<gene>
    <name evidence="3" type="ORF">ABT276_16370</name>
</gene>
<dbReference type="InterPro" id="IPR036291">
    <property type="entry name" value="NAD(P)-bd_dom_sf"/>
</dbReference>
<proteinExistence type="predicted"/>
<accession>A0ABV1UVZ2</accession>
<dbReference type="Gene3D" id="3.50.50.60">
    <property type="entry name" value="FAD/NAD(P)-binding domain"/>
    <property type="match status" value="2"/>
</dbReference>
<organism evidence="3 4">
    <name type="scientific">Streptomyces xantholiticus</name>
    <dbReference type="NCBI Taxonomy" id="68285"/>
    <lineage>
        <taxon>Bacteria</taxon>
        <taxon>Bacillati</taxon>
        <taxon>Actinomycetota</taxon>
        <taxon>Actinomycetes</taxon>
        <taxon>Kitasatosporales</taxon>
        <taxon>Streptomycetaceae</taxon>
        <taxon>Streptomyces</taxon>
    </lineage>
</organism>
<evidence type="ECO:0000313" key="4">
    <source>
        <dbReference type="Proteomes" id="UP001445472"/>
    </source>
</evidence>
<dbReference type="PRINTS" id="PR00420">
    <property type="entry name" value="RNGMNOXGNASE"/>
</dbReference>
<reference evidence="3 4" key="1">
    <citation type="submission" date="2024-06" db="EMBL/GenBank/DDBJ databases">
        <title>The Natural Products Discovery Center: Release of the First 8490 Sequenced Strains for Exploring Actinobacteria Biosynthetic Diversity.</title>
        <authorList>
            <person name="Kalkreuter E."/>
            <person name="Kautsar S.A."/>
            <person name="Yang D."/>
            <person name="Bader C.D."/>
            <person name="Teijaro C.N."/>
            <person name="Fluegel L."/>
            <person name="Davis C.M."/>
            <person name="Simpson J.R."/>
            <person name="Lauterbach L."/>
            <person name="Steele A.D."/>
            <person name="Gui C."/>
            <person name="Meng S."/>
            <person name="Li G."/>
            <person name="Viehrig K."/>
            <person name="Ye F."/>
            <person name="Su P."/>
            <person name="Kiefer A.F."/>
            <person name="Nichols A."/>
            <person name="Cepeda A.J."/>
            <person name="Yan W."/>
            <person name="Fan B."/>
            <person name="Jiang Y."/>
            <person name="Adhikari A."/>
            <person name="Zheng C.-J."/>
            <person name="Schuster L."/>
            <person name="Cowan T.M."/>
            <person name="Smanski M.J."/>
            <person name="Chevrette M.G."/>
            <person name="De Carvalho L.P.S."/>
            <person name="Shen B."/>
        </authorList>
    </citation>
    <scope>NUCLEOTIDE SEQUENCE [LARGE SCALE GENOMIC DNA]</scope>
    <source>
        <strain evidence="3 4">NPDC000837</strain>
    </source>
</reference>
<comment type="caution">
    <text evidence="3">The sequence shown here is derived from an EMBL/GenBank/DDBJ whole genome shotgun (WGS) entry which is preliminary data.</text>
</comment>
<dbReference type="InterPro" id="IPR036188">
    <property type="entry name" value="FAD/NAD-bd_sf"/>
</dbReference>
<dbReference type="NCBIfam" id="NF004834">
    <property type="entry name" value="PRK06185.1-3"/>
    <property type="match status" value="1"/>
</dbReference>
<dbReference type="SUPFAM" id="SSF51905">
    <property type="entry name" value="FAD/NAD(P)-binding domain"/>
    <property type="match status" value="1"/>
</dbReference>
<evidence type="ECO:0000256" key="1">
    <source>
        <dbReference type="ARBA" id="ARBA00023002"/>
    </source>
</evidence>